<accession>A0A7V4G6L5</accession>
<sequence length="184" mass="20315">MPDCGRHRQGQGVTELDRPNKAGLRDLLEQAFSGSRWHGFLTSLDGVSEEEALWVPPGYKGFKHQTGSILSIAFHTAGDKLVLTSHAFSDGGFGWPEAAQLFQRLGGSLAAVRQMAHDGHQEVLAQLAAWPEERLSEPRPYYSGKMYPAHRIFGIIAEHDLYHAGQINYVRCLLAGRESSSQDS</sequence>
<name>A0A7V4G6L5_9BACT</name>
<dbReference type="EMBL" id="DSXI01000085">
    <property type="protein sequence ID" value="HGS04413.1"/>
    <property type="molecule type" value="Genomic_DNA"/>
</dbReference>
<dbReference type="InterPro" id="IPR024775">
    <property type="entry name" value="DinB-like"/>
</dbReference>
<feature type="domain" description="DinB-like" evidence="1">
    <location>
        <begin position="37"/>
        <end position="167"/>
    </location>
</feature>
<evidence type="ECO:0000259" key="1">
    <source>
        <dbReference type="Pfam" id="PF12867"/>
    </source>
</evidence>
<proteinExistence type="predicted"/>
<reference evidence="2" key="1">
    <citation type="journal article" date="2020" name="mSystems">
        <title>Genome- and Community-Level Interaction Insights into Carbon Utilization and Element Cycling Functions of Hydrothermarchaeota in Hydrothermal Sediment.</title>
        <authorList>
            <person name="Zhou Z."/>
            <person name="Liu Y."/>
            <person name="Xu W."/>
            <person name="Pan J."/>
            <person name="Luo Z.H."/>
            <person name="Li M."/>
        </authorList>
    </citation>
    <scope>NUCLEOTIDE SEQUENCE [LARGE SCALE GENOMIC DNA]</scope>
    <source>
        <strain evidence="2">SpSt-548</strain>
    </source>
</reference>
<gene>
    <name evidence="2" type="ORF">ENT08_01505</name>
</gene>
<evidence type="ECO:0000313" key="2">
    <source>
        <dbReference type="EMBL" id="HGS04413.1"/>
    </source>
</evidence>
<dbReference type="Gene3D" id="1.20.120.450">
    <property type="entry name" value="dinb family like domain"/>
    <property type="match status" value="1"/>
</dbReference>
<dbReference type="AlphaFoldDB" id="A0A7V4G6L5"/>
<dbReference type="Pfam" id="PF12867">
    <property type="entry name" value="DinB_2"/>
    <property type="match status" value="1"/>
</dbReference>
<dbReference type="InterPro" id="IPR034660">
    <property type="entry name" value="DinB/YfiT-like"/>
</dbReference>
<dbReference type="SUPFAM" id="SSF109854">
    <property type="entry name" value="DinB/YfiT-like putative metalloenzymes"/>
    <property type="match status" value="1"/>
</dbReference>
<comment type="caution">
    <text evidence="2">The sequence shown here is derived from an EMBL/GenBank/DDBJ whole genome shotgun (WGS) entry which is preliminary data.</text>
</comment>
<protein>
    <submittedName>
        <fullName evidence="2">DinB family protein</fullName>
    </submittedName>
</protein>
<organism evidence="2">
    <name type="scientific">Desulfobacca acetoxidans</name>
    <dbReference type="NCBI Taxonomy" id="60893"/>
    <lineage>
        <taxon>Bacteria</taxon>
        <taxon>Pseudomonadati</taxon>
        <taxon>Thermodesulfobacteriota</taxon>
        <taxon>Desulfobaccia</taxon>
        <taxon>Desulfobaccales</taxon>
        <taxon>Desulfobaccaceae</taxon>
        <taxon>Desulfobacca</taxon>
    </lineage>
</organism>